<evidence type="ECO:0000256" key="1">
    <source>
        <dbReference type="ARBA" id="ARBA00010139"/>
    </source>
</evidence>
<reference evidence="3" key="1">
    <citation type="journal article" date="2023" name="Mol. Phylogenet. Evol.">
        <title>Genome-scale phylogeny and comparative genomics of the fungal order Sordariales.</title>
        <authorList>
            <person name="Hensen N."/>
            <person name="Bonometti L."/>
            <person name="Westerberg I."/>
            <person name="Brannstrom I.O."/>
            <person name="Guillou S."/>
            <person name="Cros-Aarteil S."/>
            <person name="Calhoun S."/>
            <person name="Haridas S."/>
            <person name="Kuo A."/>
            <person name="Mondo S."/>
            <person name="Pangilinan J."/>
            <person name="Riley R."/>
            <person name="LaButti K."/>
            <person name="Andreopoulos B."/>
            <person name="Lipzen A."/>
            <person name="Chen C."/>
            <person name="Yan M."/>
            <person name="Daum C."/>
            <person name="Ng V."/>
            <person name="Clum A."/>
            <person name="Steindorff A."/>
            <person name="Ohm R.A."/>
            <person name="Martin F."/>
            <person name="Silar P."/>
            <person name="Natvig D.O."/>
            <person name="Lalanne C."/>
            <person name="Gautier V."/>
            <person name="Ament-Velasquez S.L."/>
            <person name="Kruys A."/>
            <person name="Hutchinson M.I."/>
            <person name="Powell A.J."/>
            <person name="Barry K."/>
            <person name="Miller A.N."/>
            <person name="Grigoriev I.V."/>
            <person name="Debuchy R."/>
            <person name="Gladieux P."/>
            <person name="Hiltunen Thoren M."/>
            <person name="Johannesson H."/>
        </authorList>
    </citation>
    <scope>NUCLEOTIDE SEQUENCE [LARGE SCALE GENOMIC DNA]</scope>
    <source>
        <strain evidence="3">CBS 284.82</strain>
    </source>
</reference>
<keyword evidence="3" id="KW-1185">Reference proteome</keyword>
<proteinExistence type="inferred from homology"/>
<accession>A0AAN6P5L8</accession>
<dbReference type="AlphaFoldDB" id="A0AAN6P5L8"/>
<protein>
    <submittedName>
        <fullName evidence="2">Uncharacterized protein</fullName>
    </submittedName>
</protein>
<dbReference type="PANTHER" id="PTHR42877:SF11">
    <property type="entry name" value="MONOOXYGENASE, PUTATIVE (AFU_ORTHOLOGUE AFUA_6G13790)-RELATED"/>
    <property type="match status" value="1"/>
</dbReference>
<comment type="similarity">
    <text evidence="1">Belongs to the FAD-binding monooxygenase family.</text>
</comment>
<name>A0AAN6P5L8_9PEZI</name>
<gene>
    <name evidence="2" type="ORF">C8A01DRAFT_51025</name>
</gene>
<evidence type="ECO:0000313" key="2">
    <source>
        <dbReference type="EMBL" id="KAK4032109.1"/>
    </source>
</evidence>
<dbReference type="Proteomes" id="UP001303115">
    <property type="component" value="Unassembled WGS sequence"/>
</dbReference>
<dbReference type="SUPFAM" id="SSF51905">
    <property type="entry name" value="FAD/NAD(P)-binding domain"/>
    <property type="match status" value="2"/>
</dbReference>
<sequence>MSTKDWKTPDSDILADHYVNEPKPIRVVVLGAGIAGIAFTYLVKALENVSFTIYEKNPDAGGTWLESTYPGVSCDVPAHCYSFTWAGNPDWSKVYASGQEIAQYYQKLAREYGVYDHTKFGHRITGAEWDDTAAVWRISVENLATGEVHVDVAEVFINCGGVLNNWKWPAIKGLHDFQGTLVHTAHWDDNLDLTGKKVAVIGSGASAIQVVPTIQPVVEKLISFHRSPSWIATEFAGQFAAHGRTTTYSEDEKRRFRDDPAYFLQYRQDIEHGMNARFPAFFKESGAQKLGFQNVSRSMRERLGNDEELCQKLIPKFPLGCRRVTPGHGYLEALREKNVMVETSGILRVTEVGVQTADGKLHEVDVIITATGYETSYVPRFPIVGLRGVNLQEEWAEKGARAYLSVAVPSMPNYFLTTGPNSPISNGSLIPAIERQVDFALAFIQKLQTQDLRYVVVTEEATEEFNTWKDEFMKGMTWSGACTSWYKNGSADGPIIGPWPGSVNHFLEALKQPRYEDFVYKHHSRNRFRYFGDGLAPNEAKGLPLGSYIK</sequence>
<dbReference type="EMBL" id="MU854648">
    <property type="protein sequence ID" value="KAK4032109.1"/>
    <property type="molecule type" value="Genomic_DNA"/>
</dbReference>
<dbReference type="Gene3D" id="3.50.50.60">
    <property type="entry name" value="FAD/NAD(P)-binding domain"/>
    <property type="match status" value="2"/>
</dbReference>
<organism evidence="2 3">
    <name type="scientific">Parachaetomium inaequale</name>
    <dbReference type="NCBI Taxonomy" id="2588326"/>
    <lineage>
        <taxon>Eukaryota</taxon>
        <taxon>Fungi</taxon>
        <taxon>Dikarya</taxon>
        <taxon>Ascomycota</taxon>
        <taxon>Pezizomycotina</taxon>
        <taxon>Sordariomycetes</taxon>
        <taxon>Sordariomycetidae</taxon>
        <taxon>Sordariales</taxon>
        <taxon>Chaetomiaceae</taxon>
        <taxon>Parachaetomium</taxon>
    </lineage>
</organism>
<dbReference type="InterPro" id="IPR051209">
    <property type="entry name" value="FAD-bind_Monooxygenase_sf"/>
</dbReference>
<comment type="caution">
    <text evidence="2">The sequence shown here is derived from an EMBL/GenBank/DDBJ whole genome shotgun (WGS) entry which is preliminary data.</text>
</comment>
<dbReference type="InterPro" id="IPR036188">
    <property type="entry name" value="FAD/NAD-bd_sf"/>
</dbReference>
<evidence type="ECO:0000313" key="3">
    <source>
        <dbReference type="Proteomes" id="UP001303115"/>
    </source>
</evidence>
<dbReference type="PANTHER" id="PTHR42877">
    <property type="entry name" value="L-ORNITHINE N(5)-MONOOXYGENASE-RELATED"/>
    <property type="match status" value="1"/>
</dbReference>
<dbReference type="Pfam" id="PF13450">
    <property type="entry name" value="NAD_binding_8"/>
    <property type="match status" value="1"/>
</dbReference>